<dbReference type="AlphaFoldDB" id="A0A0E0MMH1"/>
<dbReference type="Gramene" id="OPUNC12G11010.3">
    <property type="protein sequence ID" value="OPUNC12G11010.3"/>
    <property type="gene ID" value="OPUNC12G11010"/>
</dbReference>
<evidence type="ECO:0000313" key="2">
    <source>
        <dbReference type="Proteomes" id="UP000026962"/>
    </source>
</evidence>
<accession>A0A0E0MMH1</accession>
<dbReference type="EnsemblPlants" id="OPUNC12G11010.3">
    <property type="protein sequence ID" value="OPUNC12G11010.3"/>
    <property type="gene ID" value="OPUNC12G11010"/>
</dbReference>
<dbReference type="Gene3D" id="3.30.200.20">
    <property type="entry name" value="Phosphorylase Kinase, domain 1"/>
    <property type="match status" value="1"/>
</dbReference>
<reference evidence="1" key="1">
    <citation type="submission" date="2015-04" db="UniProtKB">
        <authorList>
            <consortium name="EnsemblPlants"/>
        </authorList>
    </citation>
    <scope>IDENTIFICATION</scope>
</reference>
<protein>
    <submittedName>
        <fullName evidence="1">Uncharacterized protein</fullName>
    </submittedName>
</protein>
<dbReference type="HOGENOM" id="CLU_1858504_0_0_1"/>
<dbReference type="PANTHER" id="PTHR32278:SF111">
    <property type="entry name" value="F-BOX PROTEIN PP2-B12-RELATED"/>
    <property type="match status" value="1"/>
</dbReference>
<keyword evidence="2" id="KW-1185">Reference proteome</keyword>
<proteinExistence type="predicted"/>
<dbReference type="PANTHER" id="PTHR32278">
    <property type="entry name" value="F-BOX DOMAIN-CONTAINING PROTEIN"/>
    <property type="match status" value="1"/>
</dbReference>
<organism evidence="1">
    <name type="scientific">Oryza punctata</name>
    <name type="common">Red rice</name>
    <dbReference type="NCBI Taxonomy" id="4537"/>
    <lineage>
        <taxon>Eukaryota</taxon>
        <taxon>Viridiplantae</taxon>
        <taxon>Streptophyta</taxon>
        <taxon>Embryophyta</taxon>
        <taxon>Tracheophyta</taxon>
        <taxon>Spermatophyta</taxon>
        <taxon>Magnoliopsida</taxon>
        <taxon>Liliopsida</taxon>
        <taxon>Poales</taxon>
        <taxon>Poaceae</taxon>
        <taxon>BOP clade</taxon>
        <taxon>Oryzoideae</taxon>
        <taxon>Oryzeae</taxon>
        <taxon>Oryzinae</taxon>
        <taxon>Oryza</taxon>
    </lineage>
</organism>
<evidence type="ECO:0000313" key="1">
    <source>
        <dbReference type="EnsemblPlants" id="OPUNC12G11010.3"/>
    </source>
</evidence>
<reference evidence="1" key="2">
    <citation type="submission" date="2018-05" db="EMBL/GenBank/DDBJ databases">
        <title>OpunRS2 (Oryza punctata Reference Sequence Version 2).</title>
        <authorList>
            <person name="Zhang J."/>
            <person name="Kudrna D."/>
            <person name="Lee S."/>
            <person name="Talag J."/>
            <person name="Welchert J."/>
            <person name="Wing R.A."/>
        </authorList>
    </citation>
    <scope>NUCLEOTIDE SEQUENCE [LARGE SCALE GENOMIC DNA]</scope>
</reference>
<dbReference type="InterPro" id="IPR011009">
    <property type="entry name" value="Kinase-like_dom_sf"/>
</dbReference>
<dbReference type="InterPro" id="IPR025886">
    <property type="entry name" value="PP2-like"/>
</dbReference>
<sequence>MATQGKQCNTPEDLLVDDIGDPLRLKLSVLQSITNNFSEEHIIGSGGFGRVYKLLNVYWLAVIGEIATEDLTPRTRYAVYLVYKMMSTTNGLRGCKKSSLRLYGEITVSTNKVSVDPVAHGMASVAYPVTRGDGWMEL</sequence>
<dbReference type="Proteomes" id="UP000026962">
    <property type="component" value="Chromosome 12"/>
</dbReference>
<dbReference type="SUPFAM" id="SSF56112">
    <property type="entry name" value="Protein kinase-like (PK-like)"/>
    <property type="match status" value="1"/>
</dbReference>
<name>A0A0E0MMH1_ORYPU</name>
<dbReference type="Pfam" id="PF14299">
    <property type="entry name" value="PP2"/>
    <property type="match status" value="1"/>
</dbReference>